<comment type="caution">
    <text evidence="1">The sequence shown here is derived from an EMBL/GenBank/DDBJ whole genome shotgun (WGS) entry which is preliminary data.</text>
</comment>
<sequence>MSTLQPFKTSLDFPNPPSCLAKYSVNCLIISVLLESETSGVDDLFFRLFKIKNEELLELLDLDLIPPTFVLPASPNLPVKVGTPTPAFFTCFLDLFKASNALSAAFLASRSK</sequence>
<reference evidence="1" key="2">
    <citation type="submission" date="2021-01" db="EMBL/GenBank/DDBJ databases">
        <authorList>
            <person name="Schikora-Tamarit M.A."/>
        </authorList>
    </citation>
    <scope>NUCLEOTIDE SEQUENCE</scope>
    <source>
        <strain evidence="1">CBS6341</strain>
    </source>
</reference>
<keyword evidence="2" id="KW-1185">Reference proteome</keyword>
<proteinExistence type="predicted"/>
<evidence type="ECO:0000313" key="2">
    <source>
        <dbReference type="Proteomes" id="UP000769528"/>
    </source>
</evidence>
<dbReference type="EMBL" id="JAEUBF010001445">
    <property type="protein sequence ID" value="KAH3666411.1"/>
    <property type="molecule type" value="Genomic_DNA"/>
</dbReference>
<evidence type="ECO:0000313" key="1">
    <source>
        <dbReference type="EMBL" id="KAH3666411.1"/>
    </source>
</evidence>
<dbReference type="Proteomes" id="UP000769528">
    <property type="component" value="Unassembled WGS sequence"/>
</dbReference>
<dbReference type="AlphaFoldDB" id="A0A9P8T5Y1"/>
<organism evidence="1 2">
    <name type="scientific">Wickerhamomyces mucosus</name>
    <dbReference type="NCBI Taxonomy" id="1378264"/>
    <lineage>
        <taxon>Eukaryota</taxon>
        <taxon>Fungi</taxon>
        <taxon>Dikarya</taxon>
        <taxon>Ascomycota</taxon>
        <taxon>Saccharomycotina</taxon>
        <taxon>Saccharomycetes</taxon>
        <taxon>Phaffomycetales</taxon>
        <taxon>Wickerhamomycetaceae</taxon>
        <taxon>Wickerhamomyces</taxon>
    </lineage>
</organism>
<name>A0A9P8T5Y1_9ASCO</name>
<gene>
    <name evidence="1" type="ORF">WICMUC_005679</name>
</gene>
<protein>
    <submittedName>
        <fullName evidence="1">Uncharacterized protein</fullName>
    </submittedName>
</protein>
<reference evidence="1" key="1">
    <citation type="journal article" date="2021" name="Open Biol.">
        <title>Shared evolutionary footprints suggest mitochondrial oxidative damage underlies multiple complex I losses in fungi.</title>
        <authorList>
            <person name="Schikora-Tamarit M.A."/>
            <person name="Marcet-Houben M."/>
            <person name="Nosek J."/>
            <person name="Gabaldon T."/>
        </authorList>
    </citation>
    <scope>NUCLEOTIDE SEQUENCE</scope>
    <source>
        <strain evidence="1">CBS6341</strain>
    </source>
</reference>
<accession>A0A9P8T5Y1</accession>